<dbReference type="InParanoid" id="A0A0P0X2A0"/>
<evidence type="ECO:0000313" key="3">
    <source>
        <dbReference type="Proteomes" id="UP000059680"/>
    </source>
</evidence>
<dbReference type="Gramene" id="Os07t0131725-00">
    <property type="protein sequence ID" value="Os07t0131725-00"/>
    <property type="gene ID" value="Os07g0131725"/>
</dbReference>
<dbReference type="FunCoup" id="A0A0P0X2A0">
    <property type="interactions" value="76"/>
</dbReference>
<protein>
    <submittedName>
        <fullName evidence="2">Os07g0131725 protein</fullName>
    </submittedName>
</protein>
<feature type="compositionally biased region" description="Basic and acidic residues" evidence="1">
    <location>
        <begin position="18"/>
        <end position="34"/>
    </location>
</feature>
<reference evidence="2 3" key="2">
    <citation type="journal article" date="2013" name="Plant Cell Physiol.">
        <title>Rice Annotation Project Database (RAP-DB): an integrative and interactive database for rice genomics.</title>
        <authorList>
            <person name="Sakai H."/>
            <person name="Lee S.S."/>
            <person name="Tanaka T."/>
            <person name="Numa H."/>
            <person name="Kim J."/>
            <person name="Kawahara Y."/>
            <person name="Wakimoto H."/>
            <person name="Yang C.C."/>
            <person name="Iwamoto M."/>
            <person name="Abe T."/>
            <person name="Yamada Y."/>
            <person name="Muto A."/>
            <person name="Inokuchi H."/>
            <person name="Ikemura T."/>
            <person name="Matsumoto T."/>
            <person name="Sasaki T."/>
            <person name="Itoh T."/>
        </authorList>
    </citation>
    <scope>NUCLEOTIDE SEQUENCE [LARGE SCALE GENOMIC DNA]</scope>
    <source>
        <strain evidence="3">cv. Nipponbare</strain>
    </source>
</reference>
<reference evidence="2 3" key="3">
    <citation type="journal article" date="2013" name="Rice">
        <title>Improvement of the Oryza sativa Nipponbare reference genome using next generation sequence and optical map data.</title>
        <authorList>
            <person name="Kawahara Y."/>
            <person name="de la Bastide M."/>
            <person name="Hamilton J.P."/>
            <person name="Kanamori H."/>
            <person name="McCombie W.R."/>
            <person name="Ouyang S."/>
            <person name="Schwartz D.C."/>
            <person name="Tanaka T."/>
            <person name="Wu J."/>
            <person name="Zhou S."/>
            <person name="Childs K.L."/>
            <person name="Davidson R.M."/>
            <person name="Lin H."/>
            <person name="Quesada-Ocampo L."/>
            <person name="Vaillancourt B."/>
            <person name="Sakai H."/>
            <person name="Lee S.S."/>
            <person name="Kim J."/>
            <person name="Numa H."/>
            <person name="Itoh T."/>
            <person name="Buell C.R."/>
            <person name="Matsumoto T."/>
        </authorList>
    </citation>
    <scope>NUCLEOTIDE SEQUENCE [LARGE SCALE GENOMIC DNA]</scope>
    <source>
        <strain evidence="3">cv. Nipponbare</strain>
    </source>
</reference>
<dbReference type="Proteomes" id="UP000059680">
    <property type="component" value="Chromosome 7"/>
</dbReference>
<organism evidence="2 3">
    <name type="scientific">Oryza sativa subsp. japonica</name>
    <name type="common">Rice</name>
    <dbReference type="NCBI Taxonomy" id="39947"/>
    <lineage>
        <taxon>Eukaryota</taxon>
        <taxon>Viridiplantae</taxon>
        <taxon>Streptophyta</taxon>
        <taxon>Embryophyta</taxon>
        <taxon>Tracheophyta</taxon>
        <taxon>Spermatophyta</taxon>
        <taxon>Magnoliopsida</taxon>
        <taxon>Liliopsida</taxon>
        <taxon>Poales</taxon>
        <taxon>Poaceae</taxon>
        <taxon>BOP clade</taxon>
        <taxon>Oryzoideae</taxon>
        <taxon>Oryzeae</taxon>
        <taxon>Oryzinae</taxon>
        <taxon>Oryza</taxon>
        <taxon>Oryza sativa</taxon>
    </lineage>
</organism>
<proteinExistence type="predicted"/>
<dbReference type="PaxDb" id="39947-A0A0P0X2A0"/>
<dbReference type="eggNOG" id="ENOG502SYED">
    <property type="taxonomic scope" value="Eukaryota"/>
</dbReference>
<feature type="region of interest" description="Disordered" evidence="1">
    <location>
        <begin position="1"/>
        <end position="107"/>
    </location>
</feature>
<reference evidence="3" key="1">
    <citation type="journal article" date="2005" name="Nature">
        <title>The map-based sequence of the rice genome.</title>
        <authorList>
            <consortium name="International rice genome sequencing project (IRGSP)"/>
            <person name="Matsumoto T."/>
            <person name="Wu J."/>
            <person name="Kanamori H."/>
            <person name="Katayose Y."/>
            <person name="Fujisawa M."/>
            <person name="Namiki N."/>
            <person name="Mizuno H."/>
            <person name="Yamamoto K."/>
            <person name="Antonio B.A."/>
            <person name="Baba T."/>
            <person name="Sakata K."/>
            <person name="Nagamura Y."/>
            <person name="Aoki H."/>
            <person name="Arikawa K."/>
            <person name="Arita K."/>
            <person name="Bito T."/>
            <person name="Chiden Y."/>
            <person name="Fujitsuka N."/>
            <person name="Fukunaka R."/>
            <person name="Hamada M."/>
            <person name="Harada C."/>
            <person name="Hayashi A."/>
            <person name="Hijishita S."/>
            <person name="Honda M."/>
            <person name="Hosokawa S."/>
            <person name="Ichikawa Y."/>
            <person name="Idonuma A."/>
            <person name="Iijima M."/>
            <person name="Ikeda M."/>
            <person name="Ikeno M."/>
            <person name="Ito K."/>
            <person name="Ito S."/>
            <person name="Ito T."/>
            <person name="Ito Y."/>
            <person name="Ito Y."/>
            <person name="Iwabuchi A."/>
            <person name="Kamiya K."/>
            <person name="Karasawa W."/>
            <person name="Kurita K."/>
            <person name="Katagiri S."/>
            <person name="Kikuta A."/>
            <person name="Kobayashi H."/>
            <person name="Kobayashi N."/>
            <person name="Machita K."/>
            <person name="Maehara T."/>
            <person name="Masukawa M."/>
            <person name="Mizubayashi T."/>
            <person name="Mukai Y."/>
            <person name="Nagasaki H."/>
            <person name="Nagata Y."/>
            <person name="Naito S."/>
            <person name="Nakashima M."/>
            <person name="Nakama Y."/>
            <person name="Nakamichi Y."/>
            <person name="Nakamura M."/>
            <person name="Meguro A."/>
            <person name="Negishi M."/>
            <person name="Ohta I."/>
            <person name="Ohta T."/>
            <person name="Okamoto M."/>
            <person name="Ono N."/>
            <person name="Saji S."/>
            <person name="Sakaguchi M."/>
            <person name="Sakai K."/>
            <person name="Shibata M."/>
            <person name="Shimokawa T."/>
            <person name="Song J."/>
            <person name="Takazaki Y."/>
            <person name="Terasawa K."/>
            <person name="Tsugane M."/>
            <person name="Tsuji K."/>
            <person name="Ueda S."/>
            <person name="Waki K."/>
            <person name="Yamagata H."/>
            <person name="Yamamoto M."/>
            <person name="Yamamoto S."/>
            <person name="Yamane H."/>
            <person name="Yoshiki S."/>
            <person name="Yoshihara R."/>
            <person name="Yukawa K."/>
            <person name="Zhong H."/>
            <person name="Yano M."/>
            <person name="Yuan Q."/>
            <person name="Ouyang S."/>
            <person name="Liu J."/>
            <person name="Jones K.M."/>
            <person name="Gansberger K."/>
            <person name="Moffat K."/>
            <person name="Hill J."/>
            <person name="Bera J."/>
            <person name="Fadrosh D."/>
            <person name="Jin S."/>
            <person name="Johri S."/>
            <person name="Kim M."/>
            <person name="Overton L."/>
            <person name="Reardon M."/>
            <person name="Tsitrin T."/>
            <person name="Vuong H."/>
            <person name="Weaver B."/>
            <person name="Ciecko A."/>
            <person name="Tallon L."/>
            <person name="Jackson J."/>
            <person name="Pai G."/>
            <person name="Aken S.V."/>
            <person name="Utterback T."/>
            <person name="Reidmuller S."/>
            <person name="Feldblyum T."/>
            <person name="Hsiao J."/>
            <person name="Zismann V."/>
            <person name="Iobst S."/>
            <person name="de Vazeille A.R."/>
            <person name="Buell C.R."/>
            <person name="Ying K."/>
            <person name="Li Y."/>
            <person name="Lu T."/>
            <person name="Huang Y."/>
            <person name="Zhao Q."/>
            <person name="Feng Q."/>
            <person name="Zhang L."/>
            <person name="Zhu J."/>
            <person name="Weng Q."/>
            <person name="Mu J."/>
            <person name="Lu Y."/>
            <person name="Fan D."/>
            <person name="Liu Y."/>
            <person name="Guan J."/>
            <person name="Zhang Y."/>
            <person name="Yu S."/>
            <person name="Liu X."/>
            <person name="Zhang Y."/>
            <person name="Hong G."/>
            <person name="Han B."/>
            <person name="Choisne N."/>
            <person name="Demange N."/>
            <person name="Orjeda G."/>
            <person name="Samain S."/>
            <person name="Cattolico L."/>
            <person name="Pelletier E."/>
            <person name="Couloux A."/>
            <person name="Segurens B."/>
            <person name="Wincker P."/>
            <person name="D'Hont A."/>
            <person name="Scarpelli C."/>
            <person name="Weissenbach J."/>
            <person name="Salanoubat M."/>
            <person name="Quetier F."/>
            <person name="Yu Y."/>
            <person name="Kim H.R."/>
            <person name="Rambo T."/>
            <person name="Currie J."/>
            <person name="Collura K."/>
            <person name="Luo M."/>
            <person name="Yang T."/>
            <person name="Ammiraju J.S.S."/>
            <person name="Engler F."/>
            <person name="Soderlund C."/>
            <person name="Wing R.A."/>
            <person name="Palmer L.E."/>
            <person name="de la Bastide M."/>
            <person name="Spiegel L."/>
            <person name="Nascimento L."/>
            <person name="Zutavern T."/>
            <person name="O'Shaughnessy A."/>
            <person name="Dike S."/>
            <person name="Dedhia N."/>
            <person name="Preston R."/>
            <person name="Balija V."/>
            <person name="McCombie W.R."/>
            <person name="Chow T."/>
            <person name="Chen H."/>
            <person name="Chung M."/>
            <person name="Chen C."/>
            <person name="Shaw J."/>
            <person name="Wu H."/>
            <person name="Hsiao K."/>
            <person name="Chao Y."/>
            <person name="Chu M."/>
            <person name="Cheng C."/>
            <person name="Hour A."/>
            <person name="Lee P."/>
            <person name="Lin S."/>
            <person name="Lin Y."/>
            <person name="Liou J."/>
            <person name="Liu S."/>
            <person name="Hsing Y."/>
            <person name="Raghuvanshi S."/>
            <person name="Mohanty A."/>
            <person name="Bharti A.K."/>
            <person name="Gaur A."/>
            <person name="Gupta V."/>
            <person name="Kumar D."/>
            <person name="Ravi V."/>
            <person name="Vij S."/>
            <person name="Kapur A."/>
            <person name="Khurana P."/>
            <person name="Khurana P."/>
            <person name="Khurana J.P."/>
            <person name="Tyagi A.K."/>
            <person name="Gaikwad K."/>
            <person name="Singh A."/>
            <person name="Dalal V."/>
            <person name="Srivastava S."/>
            <person name="Dixit A."/>
            <person name="Pal A.K."/>
            <person name="Ghazi I.A."/>
            <person name="Yadav M."/>
            <person name="Pandit A."/>
            <person name="Bhargava A."/>
            <person name="Sureshbabu K."/>
            <person name="Batra K."/>
            <person name="Sharma T.R."/>
            <person name="Mohapatra T."/>
            <person name="Singh N.K."/>
            <person name="Messing J."/>
            <person name="Nelson A.B."/>
            <person name="Fuks G."/>
            <person name="Kavchok S."/>
            <person name="Keizer G."/>
            <person name="Linton E."/>
            <person name="Llaca V."/>
            <person name="Song R."/>
            <person name="Tanyolac B."/>
            <person name="Young S."/>
            <person name="Ho-Il K."/>
            <person name="Hahn J.H."/>
            <person name="Sangsakoo G."/>
            <person name="Vanavichit A."/>
            <person name="de Mattos Luiz.A.T."/>
            <person name="Zimmer P.D."/>
            <person name="Malone G."/>
            <person name="Dellagostin O."/>
            <person name="de Oliveira A.C."/>
            <person name="Bevan M."/>
            <person name="Bancroft I."/>
            <person name="Minx P."/>
            <person name="Cordum H."/>
            <person name="Wilson R."/>
            <person name="Cheng Z."/>
            <person name="Jin W."/>
            <person name="Jiang J."/>
            <person name="Leong S.A."/>
            <person name="Iwama H."/>
            <person name="Gojobori T."/>
            <person name="Itoh T."/>
            <person name="Niimura Y."/>
            <person name="Fujii Y."/>
            <person name="Habara T."/>
            <person name="Sakai H."/>
            <person name="Sato Y."/>
            <person name="Wilson G."/>
            <person name="Kumar K."/>
            <person name="McCouch S."/>
            <person name="Juretic N."/>
            <person name="Hoen D."/>
            <person name="Wright S."/>
            <person name="Bruskiewich R."/>
            <person name="Bureau T."/>
            <person name="Miyao A."/>
            <person name="Hirochika H."/>
            <person name="Nishikawa T."/>
            <person name="Kadowaki K."/>
            <person name="Sugiura M."/>
            <person name="Burr B."/>
            <person name="Sasaki T."/>
        </authorList>
    </citation>
    <scope>NUCLEOTIDE SEQUENCE [LARGE SCALE GENOMIC DNA]</scope>
    <source>
        <strain evidence="3">cv. Nipponbare</strain>
    </source>
</reference>
<name>A0A0P0X2A0_ORYSJ</name>
<keyword evidence="3" id="KW-1185">Reference proteome</keyword>
<dbReference type="EMBL" id="AP014963">
    <property type="protein sequence ID" value="BAS99934.1"/>
    <property type="molecule type" value="Genomic_DNA"/>
</dbReference>
<dbReference type="AlphaFoldDB" id="A0A0P0X2A0"/>
<accession>A0A0P0X2A0</accession>
<gene>
    <name evidence="2" type="ordered locus">Os07g0131725</name>
    <name evidence="2" type="ORF">OSNPB_070131725</name>
</gene>
<feature type="compositionally biased region" description="Basic and acidic residues" evidence="1">
    <location>
        <begin position="46"/>
        <end position="80"/>
    </location>
</feature>
<evidence type="ECO:0000313" key="2">
    <source>
        <dbReference type="EMBL" id="BAS99934.1"/>
    </source>
</evidence>
<sequence length="126" mass="14573">MARPQLPDLLDGQTLGLRQEEVDEGGHGDQPRREEEEDAGLHVAKHGQERLRHRRREQEVHRHGDALPRRPHLQREDLARHQPSQWPPRPREAGDVDGDEDDQQQRARLAQLAVVAELRRHDGADE</sequence>
<evidence type="ECO:0000256" key="1">
    <source>
        <dbReference type="SAM" id="MobiDB-lite"/>
    </source>
</evidence>